<proteinExistence type="predicted"/>
<dbReference type="OrthoDB" id="680784at2"/>
<gene>
    <name evidence="1" type="ORF">DF182_23865</name>
</gene>
<accession>A0A365XT66</accession>
<dbReference type="EMBL" id="QFFJ01000002">
    <property type="protein sequence ID" value="RBL89549.1"/>
    <property type="molecule type" value="Genomic_DNA"/>
</dbReference>
<dbReference type="NCBIfam" id="NF038153">
    <property type="entry name" value="lant_leader_L1a"/>
    <property type="match status" value="1"/>
</dbReference>
<sequence length="66" mass="7146">MKKKKIDLGRKLLLNKETVAALNAGQQQHLVGGINTFYPTCAEDTFVISSCIATSPRPNGICCQIP</sequence>
<reference evidence="1 2" key="1">
    <citation type="submission" date="2018-05" db="EMBL/GenBank/DDBJ databases">
        <title>Chitinophaga sp. K3CV102501T nov., isolated from isolated from a monsoon evergreen broad-leaved forest soil.</title>
        <authorList>
            <person name="Lv Y."/>
        </authorList>
    </citation>
    <scope>NUCLEOTIDE SEQUENCE [LARGE SCALE GENOMIC DNA]</scope>
    <source>
        <strain evidence="1 2">GDMCC 1.1325</strain>
    </source>
</reference>
<evidence type="ECO:0000313" key="2">
    <source>
        <dbReference type="Proteomes" id="UP000253410"/>
    </source>
</evidence>
<dbReference type="InterPro" id="IPR058238">
    <property type="entry name" value="Lant_leader_dom"/>
</dbReference>
<comment type="caution">
    <text evidence="1">The sequence shown here is derived from an EMBL/GenBank/DDBJ whole genome shotgun (WGS) entry which is preliminary data.</text>
</comment>
<protein>
    <submittedName>
        <fullName evidence="1">Uncharacterized protein</fullName>
    </submittedName>
</protein>
<dbReference type="AlphaFoldDB" id="A0A365XT66"/>
<dbReference type="RefSeq" id="WP_113618298.1">
    <property type="nucleotide sequence ID" value="NZ_QFFJ01000002.1"/>
</dbReference>
<dbReference type="Proteomes" id="UP000253410">
    <property type="component" value="Unassembled WGS sequence"/>
</dbReference>
<keyword evidence="2" id="KW-1185">Reference proteome</keyword>
<evidence type="ECO:0000313" key="1">
    <source>
        <dbReference type="EMBL" id="RBL89549.1"/>
    </source>
</evidence>
<organism evidence="1 2">
    <name type="scientific">Chitinophaga flava</name>
    <dbReference type="NCBI Taxonomy" id="2259036"/>
    <lineage>
        <taxon>Bacteria</taxon>
        <taxon>Pseudomonadati</taxon>
        <taxon>Bacteroidota</taxon>
        <taxon>Chitinophagia</taxon>
        <taxon>Chitinophagales</taxon>
        <taxon>Chitinophagaceae</taxon>
        <taxon>Chitinophaga</taxon>
    </lineage>
</organism>
<name>A0A365XT66_9BACT</name>